<dbReference type="Gene3D" id="1.10.8.430">
    <property type="entry name" value="Helical domain of apoptotic protease-activating factors"/>
    <property type="match status" value="1"/>
</dbReference>
<dbReference type="InterPro" id="IPR058192">
    <property type="entry name" value="WHD_ROQ1-like"/>
</dbReference>
<feature type="domain" description="NB-ARC" evidence="4">
    <location>
        <begin position="18"/>
        <end position="187"/>
    </location>
</feature>
<keyword evidence="8" id="KW-1185">Reference proteome</keyword>
<dbReference type="Pfam" id="PF00931">
    <property type="entry name" value="NB-ARC"/>
    <property type="match status" value="1"/>
</dbReference>
<proteinExistence type="predicted"/>
<name>A0ABU6XSL8_9FABA</name>
<dbReference type="Pfam" id="PF23282">
    <property type="entry name" value="WHD_ROQ1"/>
    <property type="match status" value="1"/>
</dbReference>
<evidence type="ECO:0008006" key="9">
    <source>
        <dbReference type="Google" id="ProtNLM"/>
    </source>
</evidence>
<reference evidence="7 8" key="1">
    <citation type="journal article" date="2023" name="Plants (Basel)">
        <title>Bridging the Gap: Combining Genomics and Transcriptomics Approaches to Understand Stylosanthes scabra, an Orphan Legume from the Brazilian Caatinga.</title>
        <authorList>
            <person name="Ferreira-Neto J.R.C."/>
            <person name="da Silva M.D."/>
            <person name="Binneck E."/>
            <person name="de Melo N.F."/>
            <person name="da Silva R.H."/>
            <person name="de Melo A.L.T.M."/>
            <person name="Pandolfi V."/>
            <person name="Bustamante F.O."/>
            <person name="Brasileiro-Vidal A.C."/>
            <person name="Benko-Iseppon A.M."/>
        </authorList>
    </citation>
    <scope>NUCLEOTIDE SEQUENCE [LARGE SCALE GENOMIC DNA]</scope>
    <source>
        <tissue evidence="7">Leaves</tissue>
    </source>
</reference>
<dbReference type="SUPFAM" id="SSF52058">
    <property type="entry name" value="L domain-like"/>
    <property type="match status" value="1"/>
</dbReference>
<sequence>MIPKLLPSSKKKLVGIDSRVEQVINHIGIGLDDVRFIGICGLGGIGKTTLARIVYESVQSEFKVACFFADVRERCEKNGIVQAQKDLLVHINGSSSEIDYKYDGRRIIQASLCHKKVLLVLDDVNKEEQLKNLAEEQDWFGPGSRIIITTRDMRLLRIQDAREIYNVEGLAENEAFDLFCLKAFKQRKPEKEYLDLSKQVVKYCAGLPLALEVLGSHFYGRSIKEWHSALEKLKSFPHVDIFETLKISYDGLDSMDKDIFLDIAYFFKGNFKENVINILKRCGYHVEIGIATLVDRSLLSIKNKGSWEVLEMHDLLEEMGRHIVIQESPNDPSKRSRLRYYEDIDLVLTQNKGTEATHSIIFPRVIHKMHSDERWRGLTFSNISQLKILILDGLNVPVVSYIPSSLRVFHWASCPMETLPFIDQYYELVEIDLQNSSSIVQVWHGQKFLEKLKYLRLHNCSRLKQIPDFSKAPNLEILYVQGCGELEYFPSHLTRHEGLVELKLINCPSLETLGSKLEMSSLKKLDIGGCISMRKLPEFGKCMKNLSILSLWGIAIEELPMTVGCLVGLSNLNIYNCSKLRCLPSSIGRLVSLNHLHLRKCKSLTCLPDSIQELKSLMVLNICNCPSLLKSWHPLSGLTSLVTLKLAACFLTSQESSSYNLGHLASLTDLDLSENNFVRIPINMHKLSKLRCLNLENCLHLKVLPELPSSIRELNARNCISLDLWNSNVISKACCGFVESANHDPNDLLQMWLTEKKIRLATEFPSWFVHQEQGNGVSVTLPHNETMSLALCFQFCPMRGTENFVFNPLVICNGKEFIKKSLSTEMREIKYTQYFIMCLTSDYFVDQFCQDYRYKMVLPDYVPMKVQTCGARWVCKQDIQDFQKQKAELKLENEN</sequence>
<evidence type="ECO:0000259" key="5">
    <source>
        <dbReference type="Pfam" id="PF23282"/>
    </source>
</evidence>
<feature type="domain" description="Disease resistance R13L4/SHOC-2-like LRR" evidence="6">
    <location>
        <begin position="521"/>
        <end position="648"/>
    </location>
</feature>
<dbReference type="PRINTS" id="PR00364">
    <property type="entry name" value="DISEASERSIST"/>
</dbReference>
<evidence type="ECO:0000259" key="6">
    <source>
        <dbReference type="Pfam" id="PF23598"/>
    </source>
</evidence>
<dbReference type="PANTHER" id="PTHR11017">
    <property type="entry name" value="LEUCINE-RICH REPEAT-CONTAINING PROTEIN"/>
    <property type="match status" value="1"/>
</dbReference>
<protein>
    <recommendedName>
        <fullName evidence="9">TMV resistance protein N</fullName>
    </recommendedName>
</protein>
<keyword evidence="1" id="KW-0433">Leucine-rich repeat</keyword>
<dbReference type="InterPro" id="IPR032675">
    <property type="entry name" value="LRR_dom_sf"/>
</dbReference>
<dbReference type="EMBL" id="JASCZI010212955">
    <property type="protein sequence ID" value="MED6200611.1"/>
    <property type="molecule type" value="Genomic_DNA"/>
</dbReference>
<dbReference type="InterPro" id="IPR042197">
    <property type="entry name" value="Apaf_helical"/>
</dbReference>
<dbReference type="PANTHER" id="PTHR11017:SF559">
    <property type="entry name" value="DISEASE RESISTANCE PROTEIN CHL1"/>
    <property type="match status" value="1"/>
</dbReference>
<dbReference type="InterPro" id="IPR002182">
    <property type="entry name" value="NB-ARC"/>
</dbReference>
<gene>
    <name evidence="7" type="ORF">PIB30_086876</name>
</gene>
<organism evidence="7 8">
    <name type="scientific">Stylosanthes scabra</name>
    <dbReference type="NCBI Taxonomy" id="79078"/>
    <lineage>
        <taxon>Eukaryota</taxon>
        <taxon>Viridiplantae</taxon>
        <taxon>Streptophyta</taxon>
        <taxon>Embryophyta</taxon>
        <taxon>Tracheophyta</taxon>
        <taxon>Spermatophyta</taxon>
        <taxon>Magnoliopsida</taxon>
        <taxon>eudicotyledons</taxon>
        <taxon>Gunneridae</taxon>
        <taxon>Pentapetalae</taxon>
        <taxon>rosids</taxon>
        <taxon>fabids</taxon>
        <taxon>Fabales</taxon>
        <taxon>Fabaceae</taxon>
        <taxon>Papilionoideae</taxon>
        <taxon>50 kb inversion clade</taxon>
        <taxon>dalbergioids sensu lato</taxon>
        <taxon>Dalbergieae</taxon>
        <taxon>Pterocarpus clade</taxon>
        <taxon>Stylosanthes</taxon>
    </lineage>
</organism>
<evidence type="ECO:0000313" key="7">
    <source>
        <dbReference type="EMBL" id="MED6200611.1"/>
    </source>
</evidence>
<dbReference type="Gene3D" id="3.80.10.10">
    <property type="entry name" value="Ribonuclease Inhibitor"/>
    <property type="match status" value="2"/>
</dbReference>
<comment type="caution">
    <text evidence="7">The sequence shown here is derived from an EMBL/GenBank/DDBJ whole genome shotgun (WGS) entry which is preliminary data.</text>
</comment>
<keyword evidence="3" id="KW-0611">Plant defense</keyword>
<dbReference type="InterPro" id="IPR027417">
    <property type="entry name" value="P-loop_NTPase"/>
</dbReference>
<evidence type="ECO:0000313" key="8">
    <source>
        <dbReference type="Proteomes" id="UP001341840"/>
    </source>
</evidence>
<evidence type="ECO:0000256" key="2">
    <source>
        <dbReference type="ARBA" id="ARBA00022737"/>
    </source>
</evidence>
<evidence type="ECO:0000259" key="4">
    <source>
        <dbReference type="Pfam" id="PF00931"/>
    </source>
</evidence>
<dbReference type="InterPro" id="IPR044974">
    <property type="entry name" value="Disease_R_plants"/>
</dbReference>
<dbReference type="InterPro" id="IPR055414">
    <property type="entry name" value="LRR_R13L4/SHOC2-like"/>
</dbReference>
<evidence type="ECO:0000256" key="3">
    <source>
        <dbReference type="ARBA" id="ARBA00022821"/>
    </source>
</evidence>
<accession>A0ABU6XSL8</accession>
<dbReference type="Gene3D" id="3.40.50.300">
    <property type="entry name" value="P-loop containing nucleotide triphosphate hydrolases"/>
    <property type="match status" value="1"/>
</dbReference>
<evidence type="ECO:0000256" key="1">
    <source>
        <dbReference type="ARBA" id="ARBA00022614"/>
    </source>
</evidence>
<dbReference type="Pfam" id="PF23598">
    <property type="entry name" value="LRR_14"/>
    <property type="match status" value="1"/>
</dbReference>
<dbReference type="Proteomes" id="UP001341840">
    <property type="component" value="Unassembled WGS sequence"/>
</dbReference>
<dbReference type="SUPFAM" id="SSF52540">
    <property type="entry name" value="P-loop containing nucleoside triphosphate hydrolases"/>
    <property type="match status" value="1"/>
</dbReference>
<feature type="domain" description="Disease resistance protein Roq1-like winged-helix" evidence="5">
    <location>
        <begin position="255"/>
        <end position="327"/>
    </location>
</feature>
<keyword evidence="2" id="KW-0677">Repeat</keyword>